<dbReference type="CDD" id="cd00082">
    <property type="entry name" value="HisKA"/>
    <property type="match status" value="1"/>
</dbReference>
<keyword evidence="13 15" id="KW-0472">Membrane</keyword>
<evidence type="ECO:0000256" key="7">
    <source>
        <dbReference type="ARBA" id="ARBA00022692"/>
    </source>
</evidence>
<evidence type="ECO:0000256" key="12">
    <source>
        <dbReference type="ARBA" id="ARBA00023012"/>
    </source>
</evidence>
<evidence type="ECO:0000256" key="5">
    <source>
        <dbReference type="ARBA" id="ARBA00022553"/>
    </source>
</evidence>
<dbReference type="SUPFAM" id="SSF55874">
    <property type="entry name" value="ATPase domain of HSP90 chaperone/DNA topoisomerase II/histidine kinase"/>
    <property type="match status" value="1"/>
</dbReference>
<dbReference type="Pfam" id="PF00672">
    <property type="entry name" value="HAMP"/>
    <property type="match status" value="1"/>
</dbReference>
<dbReference type="PANTHER" id="PTHR45528:SF1">
    <property type="entry name" value="SENSOR HISTIDINE KINASE CPXA"/>
    <property type="match status" value="1"/>
</dbReference>
<feature type="transmembrane region" description="Helical" evidence="15">
    <location>
        <begin position="161"/>
        <end position="181"/>
    </location>
</feature>
<keyword evidence="12" id="KW-0902">Two-component regulatory system</keyword>
<dbReference type="EMBL" id="SRYR01000003">
    <property type="protein sequence ID" value="TGY42294.1"/>
    <property type="molecule type" value="Genomic_DNA"/>
</dbReference>
<dbReference type="GO" id="GO:0005886">
    <property type="term" value="C:plasma membrane"/>
    <property type="evidence" value="ECO:0007669"/>
    <property type="project" value="UniProtKB-SubCell"/>
</dbReference>
<dbReference type="PROSITE" id="PS50109">
    <property type="entry name" value="HIS_KIN"/>
    <property type="match status" value="1"/>
</dbReference>
<dbReference type="InterPro" id="IPR003660">
    <property type="entry name" value="HAMP_dom"/>
</dbReference>
<dbReference type="GO" id="GO:0000155">
    <property type="term" value="F:phosphorelay sensor kinase activity"/>
    <property type="evidence" value="ECO:0007669"/>
    <property type="project" value="InterPro"/>
</dbReference>
<dbReference type="InterPro" id="IPR004358">
    <property type="entry name" value="Sig_transdc_His_kin-like_C"/>
</dbReference>
<dbReference type="Pfam" id="PF02518">
    <property type="entry name" value="HATPase_c"/>
    <property type="match status" value="1"/>
</dbReference>
<dbReference type="Gene3D" id="6.10.340.10">
    <property type="match status" value="1"/>
</dbReference>
<evidence type="ECO:0000259" key="17">
    <source>
        <dbReference type="PROSITE" id="PS50885"/>
    </source>
</evidence>
<keyword evidence="5" id="KW-0597">Phosphoprotein</keyword>
<organism evidence="18 19">
    <name type="scientific">Clostridium sartagoforme</name>
    <dbReference type="NCBI Taxonomy" id="84031"/>
    <lineage>
        <taxon>Bacteria</taxon>
        <taxon>Bacillati</taxon>
        <taxon>Bacillota</taxon>
        <taxon>Clostridia</taxon>
        <taxon>Eubacteriales</taxon>
        <taxon>Clostridiaceae</taxon>
        <taxon>Clostridium</taxon>
    </lineage>
</organism>
<comment type="caution">
    <text evidence="18">The sequence shown here is derived from an EMBL/GenBank/DDBJ whole genome shotgun (WGS) entry which is preliminary data.</text>
</comment>
<evidence type="ECO:0000256" key="3">
    <source>
        <dbReference type="ARBA" id="ARBA00012438"/>
    </source>
</evidence>
<dbReference type="GO" id="GO:0005524">
    <property type="term" value="F:ATP binding"/>
    <property type="evidence" value="ECO:0007669"/>
    <property type="project" value="UniProtKB-KW"/>
</dbReference>
<accession>A0A4S2DMN7</accession>
<feature type="coiled-coil region" evidence="14">
    <location>
        <begin position="209"/>
        <end position="236"/>
    </location>
</feature>
<dbReference type="InterPro" id="IPR003594">
    <property type="entry name" value="HATPase_dom"/>
</dbReference>
<keyword evidence="6" id="KW-0808">Transferase</keyword>
<dbReference type="RefSeq" id="WP_136006486.1">
    <property type="nucleotide sequence ID" value="NZ_SRYR01000003.1"/>
</dbReference>
<comment type="catalytic activity">
    <reaction evidence="1">
        <text>ATP + protein L-histidine = ADP + protein N-phospho-L-histidine.</text>
        <dbReference type="EC" id="2.7.13.3"/>
    </reaction>
</comment>
<keyword evidence="9 18" id="KW-0418">Kinase</keyword>
<dbReference type="Pfam" id="PF00512">
    <property type="entry name" value="HisKA"/>
    <property type="match status" value="1"/>
</dbReference>
<keyword evidence="11 15" id="KW-1133">Transmembrane helix</keyword>
<dbReference type="PANTHER" id="PTHR45528">
    <property type="entry name" value="SENSOR HISTIDINE KINASE CPXA"/>
    <property type="match status" value="1"/>
</dbReference>
<dbReference type="CDD" id="cd00075">
    <property type="entry name" value="HATPase"/>
    <property type="match status" value="1"/>
</dbReference>
<evidence type="ECO:0000313" key="19">
    <source>
        <dbReference type="Proteomes" id="UP000306888"/>
    </source>
</evidence>
<evidence type="ECO:0000256" key="14">
    <source>
        <dbReference type="SAM" id="Coils"/>
    </source>
</evidence>
<dbReference type="InterPro" id="IPR050398">
    <property type="entry name" value="HssS/ArlS-like"/>
</dbReference>
<dbReference type="AlphaFoldDB" id="A0A4S2DMN7"/>
<keyword evidence="14" id="KW-0175">Coiled coil</keyword>
<feature type="transmembrane region" description="Helical" evidence="15">
    <location>
        <begin position="12"/>
        <end position="31"/>
    </location>
</feature>
<keyword evidence="19" id="KW-1185">Reference proteome</keyword>
<keyword evidence="7 15" id="KW-0812">Transmembrane</keyword>
<dbReference type="InterPro" id="IPR036890">
    <property type="entry name" value="HATPase_C_sf"/>
</dbReference>
<evidence type="ECO:0000256" key="9">
    <source>
        <dbReference type="ARBA" id="ARBA00022777"/>
    </source>
</evidence>
<evidence type="ECO:0000256" key="13">
    <source>
        <dbReference type="ARBA" id="ARBA00023136"/>
    </source>
</evidence>
<evidence type="ECO:0000256" key="10">
    <source>
        <dbReference type="ARBA" id="ARBA00022840"/>
    </source>
</evidence>
<keyword evidence="8" id="KW-0547">Nucleotide-binding</keyword>
<evidence type="ECO:0000256" key="8">
    <source>
        <dbReference type="ARBA" id="ARBA00022741"/>
    </source>
</evidence>
<dbReference type="OrthoDB" id="9762826at2"/>
<evidence type="ECO:0000259" key="16">
    <source>
        <dbReference type="PROSITE" id="PS50109"/>
    </source>
</evidence>
<evidence type="ECO:0000256" key="15">
    <source>
        <dbReference type="SAM" id="Phobius"/>
    </source>
</evidence>
<dbReference type="SMART" id="SM00388">
    <property type="entry name" value="HisKA"/>
    <property type="match status" value="1"/>
</dbReference>
<evidence type="ECO:0000313" key="18">
    <source>
        <dbReference type="EMBL" id="TGY42294.1"/>
    </source>
</evidence>
<dbReference type="SUPFAM" id="SSF47384">
    <property type="entry name" value="Homodimeric domain of signal transducing histidine kinase"/>
    <property type="match status" value="1"/>
</dbReference>
<comment type="subcellular location">
    <subcellularLocation>
        <location evidence="2">Cell membrane</location>
        <topology evidence="2">Multi-pass membrane protein</topology>
    </subcellularLocation>
</comment>
<dbReference type="InterPro" id="IPR036097">
    <property type="entry name" value="HisK_dim/P_sf"/>
</dbReference>
<dbReference type="InterPro" id="IPR003661">
    <property type="entry name" value="HisK_dim/P_dom"/>
</dbReference>
<evidence type="ECO:0000256" key="6">
    <source>
        <dbReference type="ARBA" id="ARBA00022679"/>
    </source>
</evidence>
<feature type="domain" description="HAMP" evidence="17">
    <location>
        <begin position="183"/>
        <end position="235"/>
    </location>
</feature>
<reference evidence="18 19" key="1">
    <citation type="submission" date="2019-04" db="EMBL/GenBank/DDBJ databases">
        <title>Microbes associate with the intestines of laboratory mice.</title>
        <authorList>
            <person name="Navarre W."/>
            <person name="Wong E."/>
            <person name="Huang K."/>
            <person name="Tropini C."/>
            <person name="Ng K."/>
            <person name="Yu B."/>
        </authorList>
    </citation>
    <scope>NUCLEOTIDE SEQUENCE [LARGE SCALE GENOMIC DNA]</scope>
    <source>
        <strain evidence="18 19">NM50_B9-20</strain>
    </source>
</reference>
<evidence type="ECO:0000256" key="11">
    <source>
        <dbReference type="ARBA" id="ARBA00022989"/>
    </source>
</evidence>
<protein>
    <recommendedName>
        <fullName evidence="3">histidine kinase</fullName>
        <ecNumber evidence="3">2.7.13.3</ecNumber>
    </recommendedName>
</protein>
<gene>
    <name evidence="18" type="ORF">E5347_08720</name>
</gene>
<dbReference type="PRINTS" id="PR00344">
    <property type="entry name" value="BCTRLSENSOR"/>
</dbReference>
<keyword evidence="4" id="KW-1003">Cell membrane</keyword>
<evidence type="ECO:0000256" key="2">
    <source>
        <dbReference type="ARBA" id="ARBA00004651"/>
    </source>
</evidence>
<sequence length="461" mass="52019">MNKISKRIIKYMVLINLVVILVGFILTSSILPKIYINNEYSDLEIASEYVLEAAKNNTVIDLTDIYAVLVNDGSVKNMCRTISRGQGSSGNNSGSGMGHMGQMGMMNHSKNIDFTSVKNKDIFKDDDGNTYIGIKKSSDYGDIVVYKDYEEIRSLIKSVNLIIVAIFIFSLVLSIIIAFYLGEKFTKPIIALQKRADNISKGIYENTLEVTTNDEIEELNNSINKMSEELKIKDTMQREFISNVSHDLKTPLSVIRANSEVIKDGLVEGEEVVDYATNIIEEVDILSSLVGEILVLSKLRENKSTINLADTNLVDFINESYYKLKNIVSINNNLVIKNELDDRNYYVKIDNNYLYRVLTNFITNAIKHSKSTRDEITFGIKSIENGVEIYVRDYGIGIDEESLKNIWDRYYKGDKSGGMGLGLAISKEIIMSHGFLYGVRSKLGEGSEFYFIVPNKLIKKI</sequence>
<evidence type="ECO:0000256" key="4">
    <source>
        <dbReference type="ARBA" id="ARBA00022475"/>
    </source>
</evidence>
<proteinExistence type="predicted"/>
<dbReference type="SUPFAM" id="SSF158472">
    <property type="entry name" value="HAMP domain-like"/>
    <property type="match status" value="1"/>
</dbReference>
<keyword evidence="10" id="KW-0067">ATP-binding</keyword>
<dbReference type="SMART" id="SM00387">
    <property type="entry name" value="HATPase_c"/>
    <property type="match status" value="1"/>
</dbReference>
<dbReference type="PROSITE" id="PS50885">
    <property type="entry name" value="HAMP"/>
    <property type="match status" value="1"/>
</dbReference>
<dbReference type="CDD" id="cd06225">
    <property type="entry name" value="HAMP"/>
    <property type="match status" value="1"/>
</dbReference>
<dbReference type="Gene3D" id="1.10.287.130">
    <property type="match status" value="1"/>
</dbReference>
<dbReference type="Gene3D" id="3.30.565.10">
    <property type="entry name" value="Histidine kinase-like ATPase, C-terminal domain"/>
    <property type="match status" value="1"/>
</dbReference>
<dbReference type="EC" id="2.7.13.3" evidence="3"/>
<dbReference type="SMART" id="SM00304">
    <property type="entry name" value="HAMP"/>
    <property type="match status" value="1"/>
</dbReference>
<name>A0A4S2DMN7_9CLOT</name>
<dbReference type="InterPro" id="IPR005467">
    <property type="entry name" value="His_kinase_dom"/>
</dbReference>
<evidence type="ECO:0000256" key="1">
    <source>
        <dbReference type="ARBA" id="ARBA00000085"/>
    </source>
</evidence>
<dbReference type="Proteomes" id="UP000306888">
    <property type="component" value="Unassembled WGS sequence"/>
</dbReference>
<feature type="domain" description="Histidine kinase" evidence="16">
    <location>
        <begin position="243"/>
        <end position="457"/>
    </location>
</feature>